<keyword evidence="6" id="KW-0539">Nucleus</keyword>
<accession>B4J7N0</accession>
<dbReference type="Gene3D" id="3.40.1800.20">
    <property type="match status" value="1"/>
</dbReference>
<dbReference type="InParanoid" id="B4J7N0"/>
<dbReference type="SMART" id="SM00868">
    <property type="entry name" value="zf-AD"/>
    <property type="match status" value="1"/>
</dbReference>
<evidence type="ECO:0000259" key="10">
    <source>
        <dbReference type="PROSITE" id="PS50157"/>
    </source>
</evidence>
<dbReference type="OMA" id="HRKGYAV"/>
<dbReference type="HOGENOM" id="CLU_002678_94_13_1"/>
<feature type="binding site" evidence="8">
    <location>
        <position position="52"/>
    </location>
    <ligand>
        <name>Zn(2+)</name>
        <dbReference type="ChEBI" id="CHEBI:29105"/>
    </ligand>
</feature>
<dbReference type="SUPFAM" id="SSF57716">
    <property type="entry name" value="Glucocorticoid receptor-like (DNA-binding domain)"/>
    <property type="match status" value="1"/>
</dbReference>
<evidence type="ECO:0000313" key="12">
    <source>
        <dbReference type="EMBL" id="EDW02178.1"/>
    </source>
</evidence>
<sequence>MICRLCLNSVSDTIQIFEGVGLSLNIATVLAKYFWFQPKSDDPISTAVCGGCWTRVSDFNEFYASVEKAHRLLTERFSLKGGEPQQEKLHDDDLDQDQDQDTAVDDLYVSGNESDTAASFSNEQFLTDVLAQQAQANSDPAAEEVPTEPEPEQTAAVLQPTPEAVQERRETRSTRAKSKAHQVNESPPAEKKTPAKRRGRSKTEKVVASDAEELPKHKRYVDYKKSMLEIDEKIAQHMRLTCSVCHAGQETFRKLCEHMMQMHHRKGYAVCCNRKFYKRSFLTDHIDRHSNPEKFKCDLCDRTFADKQCLRNHELLKHQPDEQKKFMCEHCPKRYIKQYLLDQHRIIHKERNVPCNICDRRFPNVSRLCTHVKMVHGNYGTMCDICAQVIRGPAAFERHQLTHAGITEPKVQCEICGSWHKNKTSLKKHVRRHNASSEECKCNICGKVSPNRSAMLSHQSYVHNTDRAHGCSVCNKKFKKAINLKEHMATHTGEVLYKCPHCPKTFNSNANKHSHRKKCHPKEFEEARKARIQKRMGADAIEQSSKSQTSLITIMSGETDSELETHNILVTTTTTTSATAAAEEAEHSDDDFKGEDIEFMLELSPQPVE</sequence>
<dbReference type="Proteomes" id="UP000001070">
    <property type="component" value="Unassembled WGS sequence"/>
</dbReference>
<evidence type="ECO:0000256" key="3">
    <source>
        <dbReference type="ARBA" id="ARBA00022737"/>
    </source>
</evidence>
<dbReference type="SMART" id="SM00355">
    <property type="entry name" value="ZnF_C2H2"/>
    <property type="match status" value="10"/>
</dbReference>
<feature type="domain" description="C2H2-type" evidence="10">
    <location>
        <begin position="440"/>
        <end position="468"/>
    </location>
</feature>
<evidence type="ECO:0000256" key="1">
    <source>
        <dbReference type="ARBA" id="ARBA00004123"/>
    </source>
</evidence>
<dbReference type="InterPro" id="IPR013087">
    <property type="entry name" value="Znf_C2H2_type"/>
</dbReference>
<dbReference type="PANTHER" id="PTHR24408:SF58">
    <property type="entry name" value="TRANSCRIPTION FACTOR (TFIIIA), PUTATIVE (AFU_ORTHOLOGUE AFUA_1G05150)-RELATED"/>
    <property type="match status" value="1"/>
</dbReference>
<name>B4J7N0_DROGR</name>
<evidence type="ECO:0000256" key="8">
    <source>
        <dbReference type="PROSITE-ProRule" id="PRU01263"/>
    </source>
</evidence>
<dbReference type="AlphaFoldDB" id="B4J7N0"/>
<dbReference type="EMBL" id="CH916367">
    <property type="protein sequence ID" value="EDW02178.1"/>
    <property type="molecule type" value="Genomic_DNA"/>
</dbReference>
<evidence type="ECO:0000256" key="6">
    <source>
        <dbReference type="ARBA" id="ARBA00023242"/>
    </source>
</evidence>
<gene>
    <name evidence="12" type="primary">Dgri\GH20040</name>
    <name evidence="12" type="ORF">Dgri_GH20040</name>
</gene>
<feature type="domain" description="C2H2-type" evidence="10">
    <location>
        <begin position="411"/>
        <end position="438"/>
    </location>
</feature>
<feature type="domain" description="C2H2-type" evidence="10">
    <location>
        <begin position="353"/>
        <end position="376"/>
    </location>
</feature>
<feature type="binding site" evidence="8">
    <location>
        <position position="3"/>
    </location>
    <ligand>
        <name>Zn(2+)</name>
        <dbReference type="ChEBI" id="CHEBI:29105"/>
    </ligand>
</feature>
<dbReference type="Pfam" id="PF07776">
    <property type="entry name" value="zf-AD"/>
    <property type="match status" value="1"/>
</dbReference>
<dbReference type="SUPFAM" id="SSF57667">
    <property type="entry name" value="beta-beta-alpha zinc fingers"/>
    <property type="match status" value="5"/>
</dbReference>
<feature type="domain" description="C2H2-type" evidence="10">
    <location>
        <begin position="469"/>
        <end position="496"/>
    </location>
</feature>
<keyword evidence="13" id="KW-1185">Reference proteome</keyword>
<dbReference type="PROSITE" id="PS00028">
    <property type="entry name" value="ZINC_FINGER_C2H2_1"/>
    <property type="match status" value="6"/>
</dbReference>
<protein>
    <submittedName>
        <fullName evidence="12">GH20040</fullName>
    </submittedName>
</protein>
<dbReference type="PhylomeDB" id="B4J7N0"/>
<dbReference type="PROSITE" id="PS51915">
    <property type="entry name" value="ZAD"/>
    <property type="match status" value="1"/>
</dbReference>
<dbReference type="SMR" id="B4J7N0"/>
<comment type="subcellular location">
    <subcellularLocation>
        <location evidence="1">Nucleus</location>
    </subcellularLocation>
</comment>
<dbReference type="GO" id="GO:0043565">
    <property type="term" value="F:sequence-specific DNA binding"/>
    <property type="evidence" value="ECO:0007669"/>
    <property type="project" value="TreeGrafter"/>
</dbReference>
<evidence type="ECO:0000256" key="2">
    <source>
        <dbReference type="ARBA" id="ARBA00022723"/>
    </source>
</evidence>
<feature type="domain" description="C2H2-type" evidence="10">
    <location>
        <begin position="326"/>
        <end position="353"/>
    </location>
</feature>
<evidence type="ECO:0000256" key="5">
    <source>
        <dbReference type="ARBA" id="ARBA00022833"/>
    </source>
</evidence>
<keyword evidence="2 8" id="KW-0479">Metal-binding</keyword>
<keyword evidence="4 7" id="KW-0863">Zinc-finger</keyword>
<evidence type="ECO:0000256" key="9">
    <source>
        <dbReference type="SAM" id="MobiDB-lite"/>
    </source>
</evidence>
<dbReference type="FunFam" id="3.30.160.60:FF:000145">
    <property type="entry name" value="Zinc finger protein 574"/>
    <property type="match status" value="1"/>
</dbReference>
<dbReference type="InterPro" id="IPR012934">
    <property type="entry name" value="Znf_AD"/>
</dbReference>
<dbReference type="Gene3D" id="3.30.160.60">
    <property type="entry name" value="Classic Zinc Finger"/>
    <property type="match status" value="5"/>
</dbReference>
<feature type="domain" description="ZAD" evidence="11">
    <location>
        <begin position="1"/>
        <end position="76"/>
    </location>
</feature>
<dbReference type="OrthoDB" id="10039931at2759"/>
<feature type="binding site" evidence="8">
    <location>
        <position position="6"/>
    </location>
    <ligand>
        <name>Zn(2+)</name>
        <dbReference type="ChEBI" id="CHEBI:29105"/>
    </ligand>
</feature>
<keyword evidence="3" id="KW-0677">Repeat</keyword>
<feature type="compositionally biased region" description="Acidic residues" evidence="9">
    <location>
        <begin position="141"/>
        <end position="151"/>
    </location>
</feature>
<dbReference type="eggNOG" id="KOG1721">
    <property type="taxonomic scope" value="Eukaryota"/>
</dbReference>
<dbReference type="FunFam" id="3.30.160.60:FF:003804">
    <property type="match status" value="1"/>
</dbReference>
<dbReference type="GO" id="GO:0000981">
    <property type="term" value="F:DNA-binding transcription factor activity, RNA polymerase II-specific"/>
    <property type="evidence" value="ECO:0007669"/>
    <property type="project" value="TreeGrafter"/>
</dbReference>
<feature type="region of interest" description="Disordered" evidence="9">
    <location>
        <begin position="133"/>
        <end position="211"/>
    </location>
</feature>
<dbReference type="GO" id="GO:0008270">
    <property type="term" value="F:zinc ion binding"/>
    <property type="evidence" value="ECO:0007669"/>
    <property type="project" value="UniProtKB-UniRule"/>
</dbReference>
<evidence type="ECO:0000256" key="7">
    <source>
        <dbReference type="PROSITE-ProRule" id="PRU00042"/>
    </source>
</evidence>
<feature type="domain" description="C2H2-type" evidence="10">
    <location>
        <begin position="295"/>
        <end position="323"/>
    </location>
</feature>
<evidence type="ECO:0000313" key="13">
    <source>
        <dbReference type="Proteomes" id="UP000001070"/>
    </source>
</evidence>
<evidence type="ECO:0000256" key="4">
    <source>
        <dbReference type="ARBA" id="ARBA00022771"/>
    </source>
</evidence>
<dbReference type="Pfam" id="PF00096">
    <property type="entry name" value="zf-C2H2"/>
    <property type="match status" value="2"/>
</dbReference>
<keyword evidence="5 8" id="KW-0862">Zinc</keyword>
<dbReference type="PANTHER" id="PTHR24408">
    <property type="entry name" value="ZINC FINGER PROTEIN"/>
    <property type="match status" value="1"/>
</dbReference>
<proteinExistence type="predicted"/>
<feature type="domain" description="C2H2-type" evidence="10">
    <location>
        <begin position="497"/>
        <end position="525"/>
    </location>
</feature>
<dbReference type="InterPro" id="IPR036236">
    <property type="entry name" value="Znf_C2H2_sf"/>
</dbReference>
<feature type="binding site" evidence="8">
    <location>
        <position position="49"/>
    </location>
    <ligand>
        <name>Zn(2+)</name>
        <dbReference type="ChEBI" id="CHEBI:29105"/>
    </ligand>
</feature>
<dbReference type="GO" id="GO:0005634">
    <property type="term" value="C:nucleus"/>
    <property type="evidence" value="ECO:0007669"/>
    <property type="project" value="UniProtKB-SubCell"/>
</dbReference>
<evidence type="ECO:0000259" key="11">
    <source>
        <dbReference type="PROSITE" id="PS51915"/>
    </source>
</evidence>
<dbReference type="FunCoup" id="B4J7N0">
    <property type="interactions" value="1682"/>
</dbReference>
<dbReference type="PROSITE" id="PS50157">
    <property type="entry name" value="ZINC_FINGER_C2H2_2"/>
    <property type="match status" value="7"/>
</dbReference>
<organism evidence="13">
    <name type="scientific">Drosophila grimshawi</name>
    <name type="common">Hawaiian fruit fly</name>
    <name type="synonym">Idiomyia grimshawi</name>
    <dbReference type="NCBI Taxonomy" id="7222"/>
    <lineage>
        <taxon>Eukaryota</taxon>
        <taxon>Metazoa</taxon>
        <taxon>Ecdysozoa</taxon>
        <taxon>Arthropoda</taxon>
        <taxon>Hexapoda</taxon>
        <taxon>Insecta</taxon>
        <taxon>Pterygota</taxon>
        <taxon>Neoptera</taxon>
        <taxon>Endopterygota</taxon>
        <taxon>Diptera</taxon>
        <taxon>Brachycera</taxon>
        <taxon>Muscomorpha</taxon>
        <taxon>Ephydroidea</taxon>
        <taxon>Drosophilidae</taxon>
        <taxon>Drosophila</taxon>
        <taxon>Hawaiian Drosophila</taxon>
    </lineage>
</organism>
<reference evidence="12 13" key="1">
    <citation type="journal article" date="2007" name="Nature">
        <title>Evolution of genes and genomes on the Drosophila phylogeny.</title>
        <authorList>
            <consortium name="Drosophila 12 Genomes Consortium"/>
            <person name="Clark A.G."/>
            <person name="Eisen M.B."/>
            <person name="Smith D.R."/>
            <person name="Bergman C.M."/>
            <person name="Oliver B."/>
            <person name="Markow T.A."/>
            <person name="Kaufman T.C."/>
            <person name="Kellis M."/>
            <person name="Gelbart W."/>
            <person name="Iyer V.N."/>
            <person name="Pollard D.A."/>
            <person name="Sackton T.B."/>
            <person name="Larracuente A.M."/>
            <person name="Singh N.D."/>
            <person name="Abad J.P."/>
            <person name="Abt D.N."/>
            <person name="Adryan B."/>
            <person name="Aguade M."/>
            <person name="Akashi H."/>
            <person name="Anderson W.W."/>
            <person name="Aquadro C.F."/>
            <person name="Ardell D.H."/>
            <person name="Arguello R."/>
            <person name="Artieri C.G."/>
            <person name="Barbash D.A."/>
            <person name="Barker D."/>
            <person name="Barsanti P."/>
            <person name="Batterham P."/>
            <person name="Batzoglou S."/>
            <person name="Begun D."/>
            <person name="Bhutkar A."/>
            <person name="Blanco E."/>
            <person name="Bosak S.A."/>
            <person name="Bradley R.K."/>
            <person name="Brand A.D."/>
            <person name="Brent M.R."/>
            <person name="Brooks A.N."/>
            <person name="Brown R.H."/>
            <person name="Butlin R.K."/>
            <person name="Caggese C."/>
            <person name="Calvi B.R."/>
            <person name="Bernardo de Carvalho A."/>
            <person name="Caspi A."/>
            <person name="Castrezana S."/>
            <person name="Celniker S.E."/>
            <person name="Chang J.L."/>
            <person name="Chapple C."/>
            <person name="Chatterji S."/>
            <person name="Chinwalla A."/>
            <person name="Civetta A."/>
            <person name="Clifton S.W."/>
            <person name="Comeron J.M."/>
            <person name="Costello J.C."/>
            <person name="Coyne J.A."/>
            <person name="Daub J."/>
            <person name="David R.G."/>
            <person name="Delcher A.L."/>
            <person name="Delehaunty K."/>
            <person name="Do C.B."/>
            <person name="Ebling H."/>
            <person name="Edwards K."/>
            <person name="Eickbush T."/>
            <person name="Evans J.D."/>
            <person name="Filipski A."/>
            <person name="Findeiss S."/>
            <person name="Freyhult E."/>
            <person name="Fulton L."/>
            <person name="Fulton R."/>
            <person name="Garcia A.C."/>
            <person name="Gardiner A."/>
            <person name="Garfield D.A."/>
            <person name="Garvin B.E."/>
            <person name="Gibson G."/>
            <person name="Gilbert D."/>
            <person name="Gnerre S."/>
            <person name="Godfrey J."/>
            <person name="Good R."/>
            <person name="Gotea V."/>
            <person name="Gravely B."/>
            <person name="Greenberg A.J."/>
            <person name="Griffiths-Jones S."/>
            <person name="Gross S."/>
            <person name="Guigo R."/>
            <person name="Gustafson E.A."/>
            <person name="Haerty W."/>
            <person name="Hahn M.W."/>
            <person name="Halligan D.L."/>
            <person name="Halpern A.L."/>
            <person name="Halter G.M."/>
            <person name="Han M.V."/>
            <person name="Heger A."/>
            <person name="Hillier L."/>
            <person name="Hinrichs A.S."/>
            <person name="Holmes I."/>
            <person name="Hoskins R.A."/>
            <person name="Hubisz M.J."/>
            <person name="Hultmark D."/>
            <person name="Huntley M.A."/>
            <person name="Jaffe D.B."/>
            <person name="Jagadeeshan S."/>
            <person name="Jeck W.R."/>
            <person name="Johnson J."/>
            <person name="Jones C.D."/>
            <person name="Jordan W.C."/>
            <person name="Karpen G.H."/>
            <person name="Kataoka E."/>
            <person name="Keightley P.D."/>
            <person name="Kheradpour P."/>
            <person name="Kirkness E.F."/>
            <person name="Koerich L.B."/>
            <person name="Kristiansen K."/>
            <person name="Kudrna D."/>
            <person name="Kulathinal R.J."/>
            <person name="Kumar S."/>
            <person name="Kwok R."/>
            <person name="Lander E."/>
            <person name="Langley C.H."/>
            <person name="Lapoint R."/>
            <person name="Lazzaro B.P."/>
            <person name="Lee S.J."/>
            <person name="Levesque L."/>
            <person name="Li R."/>
            <person name="Lin C.F."/>
            <person name="Lin M.F."/>
            <person name="Lindblad-Toh K."/>
            <person name="Llopart A."/>
            <person name="Long M."/>
            <person name="Low L."/>
            <person name="Lozovsky E."/>
            <person name="Lu J."/>
            <person name="Luo M."/>
            <person name="Machado C.A."/>
            <person name="Makalowski W."/>
            <person name="Marzo M."/>
            <person name="Matsuda M."/>
            <person name="Matzkin L."/>
            <person name="McAllister B."/>
            <person name="McBride C.S."/>
            <person name="McKernan B."/>
            <person name="McKernan K."/>
            <person name="Mendez-Lago M."/>
            <person name="Minx P."/>
            <person name="Mollenhauer M.U."/>
            <person name="Montooth K."/>
            <person name="Mount S.M."/>
            <person name="Mu X."/>
            <person name="Myers E."/>
            <person name="Negre B."/>
            <person name="Newfeld S."/>
            <person name="Nielsen R."/>
            <person name="Noor M.A."/>
            <person name="O'Grady P."/>
            <person name="Pachter L."/>
            <person name="Papaceit M."/>
            <person name="Parisi M.J."/>
            <person name="Parisi M."/>
            <person name="Parts L."/>
            <person name="Pedersen J.S."/>
            <person name="Pesole G."/>
            <person name="Phillippy A.M."/>
            <person name="Ponting C.P."/>
            <person name="Pop M."/>
            <person name="Porcelli D."/>
            <person name="Powell J.R."/>
            <person name="Prohaska S."/>
            <person name="Pruitt K."/>
            <person name="Puig M."/>
            <person name="Quesneville H."/>
            <person name="Ram K.R."/>
            <person name="Rand D."/>
            <person name="Rasmussen M.D."/>
            <person name="Reed L.K."/>
            <person name="Reenan R."/>
            <person name="Reily A."/>
            <person name="Remington K.A."/>
            <person name="Rieger T.T."/>
            <person name="Ritchie M.G."/>
            <person name="Robin C."/>
            <person name="Rogers Y.H."/>
            <person name="Rohde C."/>
            <person name="Rozas J."/>
            <person name="Rubenfield M.J."/>
            <person name="Ruiz A."/>
            <person name="Russo S."/>
            <person name="Salzberg S.L."/>
            <person name="Sanchez-Gracia A."/>
            <person name="Saranga D.J."/>
            <person name="Sato H."/>
            <person name="Schaeffer S.W."/>
            <person name="Schatz M.C."/>
            <person name="Schlenke T."/>
            <person name="Schwartz R."/>
            <person name="Segarra C."/>
            <person name="Singh R.S."/>
            <person name="Sirot L."/>
            <person name="Sirota M."/>
            <person name="Sisneros N.B."/>
            <person name="Smith C.D."/>
            <person name="Smith T.F."/>
            <person name="Spieth J."/>
            <person name="Stage D.E."/>
            <person name="Stark A."/>
            <person name="Stephan W."/>
            <person name="Strausberg R.L."/>
            <person name="Strempel S."/>
            <person name="Sturgill D."/>
            <person name="Sutton G."/>
            <person name="Sutton G.G."/>
            <person name="Tao W."/>
            <person name="Teichmann S."/>
            <person name="Tobari Y.N."/>
            <person name="Tomimura Y."/>
            <person name="Tsolas J.M."/>
            <person name="Valente V.L."/>
            <person name="Venter E."/>
            <person name="Venter J.C."/>
            <person name="Vicario S."/>
            <person name="Vieira F.G."/>
            <person name="Vilella A.J."/>
            <person name="Villasante A."/>
            <person name="Walenz B."/>
            <person name="Wang J."/>
            <person name="Wasserman M."/>
            <person name="Watts T."/>
            <person name="Wilson D."/>
            <person name="Wilson R.K."/>
            <person name="Wing R.A."/>
            <person name="Wolfner M.F."/>
            <person name="Wong A."/>
            <person name="Wong G.K."/>
            <person name="Wu C.I."/>
            <person name="Wu G."/>
            <person name="Yamamoto D."/>
            <person name="Yang H.P."/>
            <person name="Yang S.P."/>
            <person name="Yorke J.A."/>
            <person name="Yoshida K."/>
            <person name="Zdobnov E."/>
            <person name="Zhang P."/>
            <person name="Zhang Y."/>
            <person name="Zimin A.V."/>
            <person name="Baldwin J."/>
            <person name="Abdouelleil A."/>
            <person name="Abdulkadir J."/>
            <person name="Abebe A."/>
            <person name="Abera B."/>
            <person name="Abreu J."/>
            <person name="Acer S.C."/>
            <person name="Aftuck L."/>
            <person name="Alexander A."/>
            <person name="An P."/>
            <person name="Anderson E."/>
            <person name="Anderson S."/>
            <person name="Arachi H."/>
            <person name="Azer M."/>
            <person name="Bachantsang P."/>
            <person name="Barry A."/>
            <person name="Bayul T."/>
            <person name="Berlin A."/>
            <person name="Bessette D."/>
            <person name="Bloom T."/>
            <person name="Blye J."/>
            <person name="Boguslavskiy L."/>
            <person name="Bonnet C."/>
            <person name="Boukhgalter B."/>
            <person name="Bourzgui I."/>
            <person name="Brown A."/>
            <person name="Cahill P."/>
            <person name="Channer S."/>
            <person name="Cheshatsang Y."/>
            <person name="Chuda L."/>
            <person name="Citroen M."/>
            <person name="Collymore A."/>
            <person name="Cooke P."/>
            <person name="Costello M."/>
            <person name="D'Aco K."/>
            <person name="Daza R."/>
            <person name="De Haan G."/>
            <person name="DeGray S."/>
            <person name="DeMaso C."/>
            <person name="Dhargay N."/>
            <person name="Dooley K."/>
            <person name="Dooley E."/>
            <person name="Doricent M."/>
            <person name="Dorje P."/>
            <person name="Dorjee K."/>
            <person name="Dupes A."/>
            <person name="Elong R."/>
            <person name="Falk J."/>
            <person name="Farina A."/>
            <person name="Faro S."/>
            <person name="Ferguson D."/>
            <person name="Fisher S."/>
            <person name="Foley C.D."/>
            <person name="Franke A."/>
            <person name="Friedrich D."/>
            <person name="Gadbois L."/>
            <person name="Gearin G."/>
            <person name="Gearin C.R."/>
            <person name="Giannoukos G."/>
            <person name="Goode T."/>
            <person name="Graham J."/>
            <person name="Grandbois E."/>
            <person name="Grewal S."/>
            <person name="Gyaltsen K."/>
            <person name="Hafez N."/>
            <person name="Hagos B."/>
            <person name="Hall J."/>
            <person name="Henson C."/>
            <person name="Hollinger A."/>
            <person name="Honan T."/>
            <person name="Huard M.D."/>
            <person name="Hughes L."/>
            <person name="Hurhula B."/>
            <person name="Husby M.E."/>
            <person name="Kamat A."/>
            <person name="Kanga B."/>
            <person name="Kashin S."/>
            <person name="Khazanovich D."/>
            <person name="Kisner P."/>
            <person name="Lance K."/>
            <person name="Lara M."/>
            <person name="Lee W."/>
            <person name="Lennon N."/>
            <person name="Letendre F."/>
            <person name="LeVine R."/>
            <person name="Lipovsky A."/>
            <person name="Liu X."/>
            <person name="Liu J."/>
            <person name="Liu S."/>
            <person name="Lokyitsang T."/>
            <person name="Lokyitsang Y."/>
            <person name="Lubonja R."/>
            <person name="Lui A."/>
            <person name="MacDonald P."/>
            <person name="Magnisalis V."/>
            <person name="Maru K."/>
            <person name="Matthews C."/>
            <person name="McCusker W."/>
            <person name="McDonough S."/>
            <person name="Mehta T."/>
            <person name="Meldrim J."/>
            <person name="Meneus L."/>
            <person name="Mihai O."/>
            <person name="Mihalev A."/>
            <person name="Mihova T."/>
            <person name="Mittelman R."/>
            <person name="Mlenga V."/>
            <person name="Montmayeur A."/>
            <person name="Mulrain L."/>
            <person name="Navidi A."/>
            <person name="Naylor J."/>
            <person name="Negash T."/>
            <person name="Nguyen T."/>
            <person name="Nguyen N."/>
            <person name="Nicol R."/>
            <person name="Norbu C."/>
            <person name="Norbu N."/>
            <person name="Novod N."/>
            <person name="O'Neill B."/>
            <person name="Osman S."/>
            <person name="Markiewicz E."/>
            <person name="Oyono O.L."/>
            <person name="Patti C."/>
            <person name="Phunkhang P."/>
            <person name="Pierre F."/>
            <person name="Priest M."/>
            <person name="Raghuraman S."/>
            <person name="Rege F."/>
            <person name="Reyes R."/>
            <person name="Rise C."/>
            <person name="Rogov P."/>
            <person name="Ross K."/>
            <person name="Ryan E."/>
            <person name="Settipalli S."/>
            <person name="Shea T."/>
            <person name="Sherpa N."/>
            <person name="Shi L."/>
            <person name="Shih D."/>
            <person name="Sparrow T."/>
            <person name="Spaulding J."/>
            <person name="Stalker J."/>
            <person name="Stange-Thomann N."/>
            <person name="Stavropoulos S."/>
            <person name="Stone C."/>
            <person name="Strader C."/>
            <person name="Tesfaye S."/>
            <person name="Thomson T."/>
            <person name="Thoulutsang Y."/>
            <person name="Thoulutsang D."/>
            <person name="Topham K."/>
            <person name="Topping I."/>
            <person name="Tsamla T."/>
            <person name="Vassiliev H."/>
            <person name="Vo A."/>
            <person name="Wangchuk T."/>
            <person name="Wangdi T."/>
            <person name="Weiand M."/>
            <person name="Wilkinson J."/>
            <person name="Wilson A."/>
            <person name="Yadav S."/>
            <person name="Young G."/>
            <person name="Yu Q."/>
            <person name="Zembek L."/>
            <person name="Zhong D."/>
            <person name="Zimmer A."/>
            <person name="Zwirko Z."/>
            <person name="Jaffe D.B."/>
            <person name="Alvarez P."/>
            <person name="Brockman W."/>
            <person name="Butler J."/>
            <person name="Chin C."/>
            <person name="Gnerre S."/>
            <person name="Grabherr M."/>
            <person name="Kleber M."/>
            <person name="Mauceli E."/>
            <person name="MacCallum I."/>
        </authorList>
    </citation>
    <scope>NUCLEOTIDE SEQUENCE [LARGE SCALE GENOMIC DNA]</scope>
    <source>
        <strain evidence="13">Tucson 15287-2541.00</strain>
    </source>
</reference>